<dbReference type="Pfam" id="PF13460">
    <property type="entry name" value="NAD_binding_10"/>
    <property type="match status" value="1"/>
</dbReference>
<keyword evidence="3" id="KW-1185">Reference proteome</keyword>
<dbReference type="SUPFAM" id="SSF51735">
    <property type="entry name" value="NAD(P)-binding Rossmann-fold domains"/>
    <property type="match status" value="1"/>
</dbReference>
<dbReference type="Proteomes" id="UP000664167">
    <property type="component" value="Unassembled WGS sequence"/>
</dbReference>
<accession>A0A939FD92</accession>
<protein>
    <submittedName>
        <fullName evidence="2">NAD(P)H-binding protein</fullName>
    </submittedName>
</protein>
<evidence type="ECO:0000259" key="1">
    <source>
        <dbReference type="Pfam" id="PF13460"/>
    </source>
</evidence>
<dbReference type="InterPro" id="IPR051604">
    <property type="entry name" value="Ergot_Alk_Oxidoreductase"/>
</dbReference>
<dbReference type="InterPro" id="IPR036291">
    <property type="entry name" value="NAD(P)-bd_dom_sf"/>
</dbReference>
<dbReference type="EMBL" id="JAFLRJ010000405">
    <property type="protein sequence ID" value="MBO0516508.1"/>
    <property type="molecule type" value="Genomic_DNA"/>
</dbReference>
<organism evidence="2 3">
    <name type="scientific">Streptomyces beijiangensis</name>
    <dbReference type="NCBI Taxonomy" id="163361"/>
    <lineage>
        <taxon>Bacteria</taxon>
        <taxon>Bacillati</taxon>
        <taxon>Actinomycetota</taxon>
        <taxon>Actinomycetes</taxon>
        <taxon>Kitasatosporales</taxon>
        <taxon>Streptomycetaceae</taxon>
        <taxon>Streptomyces</taxon>
    </lineage>
</organism>
<proteinExistence type="predicted"/>
<feature type="domain" description="NAD(P)-binding" evidence="1">
    <location>
        <begin position="6"/>
        <end position="124"/>
    </location>
</feature>
<name>A0A939FD92_9ACTN</name>
<dbReference type="PANTHER" id="PTHR43162:SF1">
    <property type="entry name" value="PRESTALK A DIFFERENTIATION PROTEIN A"/>
    <property type="match status" value="1"/>
</dbReference>
<dbReference type="Gene3D" id="3.40.50.720">
    <property type="entry name" value="NAD(P)-binding Rossmann-like Domain"/>
    <property type="match status" value="1"/>
</dbReference>
<dbReference type="AlphaFoldDB" id="A0A939FD92"/>
<evidence type="ECO:0000313" key="2">
    <source>
        <dbReference type="EMBL" id="MBO0516508.1"/>
    </source>
</evidence>
<gene>
    <name evidence="2" type="ORF">J0695_32765</name>
</gene>
<evidence type="ECO:0000313" key="3">
    <source>
        <dbReference type="Proteomes" id="UP000664167"/>
    </source>
</evidence>
<reference evidence="2" key="1">
    <citation type="submission" date="2021-03" db="EMBL/GenBank/DDBJ databases">
        <title>Streptomyces poriferae sp. nov., a novel marine sponge-derived Actinobacteria species with anti-MRSA activity.</title>
        <authorList>
            <person name="Sandoval-Powers M."/>
            <person name="Kralova S."/>
            <person name="Nguyen G.-S."/>
            <person name="Fawwal D."/>
            <person name="Degnes K."/>
            <person name="Klinkenberg G."/>
            <person name="Sletta H."/>
            <person name="Wentzel A."/>
            <person name="Liles M.R."/>
        </authorList>
    </citation>
    <scope>NUCLEOTIDE SEQUENCE</scope>
    <source>
        <strain evidence="2">DSM 41794</strain>
    </source>
</reference>
<dbReference type="RefSeq" id="WP_206968324.1">
    <property type="nucleotide sequence ID" value="NZ_BAAAJJ010000004.1"/>
</dbReference>
<comment type="caution">
    <text evidence="2">The sequence shown here is derived from an EMBL/GenBank/DDBJ whole genome shotgun (WGS) entry which is preliminary data.</text>
</comment>
<sequence>MILVTGATGNVGSEVVRILTAAGEEVRPFSRATGGELNDPKSVASQLDGVSAVFLLPGFENFAATLAEIRAAGVERVVMLSSSSVPGGDLKNAVSRYMIESEVTVRESGLPWTFLRPNAFMSNTLRWLPQLRAGDVVRDAFPSVRVATIDPYDIAAIAALALTGPEYEGHAFALSGPDSLLPADRLRILGEVLGRDLTFVGLSDDEARVEMEAAMPQQYVDAFFSFYVEGTLDESPVLQTVKNLTGREPRSFRQWAENRAEAFAR</sequence>
<dbReference type="InterPro" id="IPR016040">
    <property type="entry name" value="NAD(P)-bd_dom"/>
</dbReference>
<dbReference type="PANTHER" id="PTHR43162">
    <property type="match status" value="1"/>
</dbReference>